<dbReference type="Proteomes" id="UP000018144">
    <property type="component" value="Unassembled WGS sequence"/>
</dbReference>
<dbReference type="InterPro" id="IPR042528">
    <property type="entry name" value="elF-2B_alpha_N"/>
</dbReference>
<dbReference type="OrthoDB" id="10249309at2759"/>
<proteinExistence type="inferred from homology"/>
<dbReference type="Gene3D" id="3.40.50.620">
    <property type="entry name" value="HUPs"/>
    <property type="match status" value="1"/>
</dbReference>
<keyword evidence="9" id="KW-0566">Pantothenate biosynthesis</keyword>
<dbReference type="GO" id="GO:0005085">
    <property type="term" value="F:guanyl-nucleotide exchange factor activity"/>
    <property type="evidence" value="ECO:0007669"/>
    <property type="project" value="TreeGrafter"/>
</dbReference>
<gene>
    <name evidence="19" type="ORF">PCON_13236</name>
</gene>
<dbReference type="InterPro" id="IPR003721">
    <property type="entry name" value="Pantoate_ligase"/>
</dbReference>
<dbReference type="InterPro" id="IPR042529">
    <property type="entry name" value="IF_2B-like_C"/>
</dbReference>
<dbReference type="InterPro" id="IPR014729">
    <property type="entry name" value="Rossmann-like_a/b/a_fold"/>
</dbReference>
<evidence type="ECO:0000256" key="8">
    <source>
        <dbReference type="ARBA" id="ARBA00022540"/>
    </source>
</evidence>
<evidence type="ECO:0000256" key="17">
    <source>
        <dbReference type="RuleBase" id="RU003814"/>
    </source>
</evidence>
<dbReference type="STRING" id="1076935.U4LKK8"/>
<dbReference type="InterPro" id="IPR037171">
    <property type="entry name" value="NagB/RpiA_transferase-like"/>
</dbReference>
<dbReference type="GO" id="GO:0005829">
    <property type="term" value="C:cytosol"/>
    <property type="evidence" value="ECO:0007669"/>
    <property type="project" value="UniProtKB-SubCell"/>
</dbReference>
<dbReference type="eggNOG" id="KOG3042">
    <property type="taxonomic scope" value="Eukaryota"/>
</dbReference>
<keyword evidence="20" id="KW-1185">Reference proteome</keyword>
<dbReference type="EMBL" id="HF935878">
    <property type="protein sequence ID" value="CCX32473.1"/>
    <property type="molecule type" value="Genomic_DNA"/>
</dbReference>
<sequence>MSAAVSSPPAASPILAPTSASPPGTSSSAAHPKPGVVYSTKGEFDIREHYFSLLSADPTKSMPIAAIESLSALCDATRAGTIHELMSALESGANALKASIPNAISLTAGCDLFKRFIIAHAHDDPKDFEGFKQQLQANGHLFAQRAREAREQVAEVGQKVVKDGCTVFLHGHSRCVVGLLRKAKERGTRFRVIVTETRPSLLGLRTARELREMGVECAVVDDNAMGFALKKAQVVVIGAEGVFGDGSVLNILGSYQLAQVAKAYNRPLYVATETHKFVDMFPLDQFNMNIDQNIIDFNPPEGVEGATPQDVQEFVDHVPRTLIKGLITEADLLRQAAAENDVVAISIFVNPAQFAPTEDLGTYPRTLKEDLGKLEALNADLNRAGARGRIEALFLPEVAELYPSGIPLQEERQRGAFVTVQPLASKLEGGPRPHFFRGVATVVAKLFNILDPDRAYFGQKDVQQCVILKRMVRDLMFPVQIRVCPTGRDDDGLARSSRNVYLGEKRRRVAPVLYRALQACEGEYDRQREEGVAKVPVEEVLKKGYEVLDTADSIEEGVKTQLEYLSLTDKEELEDLEYIDVRKGAILSAALRFLPAEEGQGTVRIIDNVILKGE</sequence>
<evidence type="ECO:0000256" key="6">
    <source>
        <dbReference type="ARBA" id="ARBA00015647"/>
    </source>
</evidence>
<comment type="similarity">
    <text evidence="4">Belongs to the pantothenate synthetase family.</text>
</comment>
<dbReference type="InterPro" id="IPR051501">
    <property type="entry name" value="eIF2B_alpha/beta/delta"/>
</dbReference>
<dbReference type="Gene3D" id="3.30.1300.10">
    <property type="entry name" value="Pantoate-beta-alanine ligase, C-terminal domain"/>
    <property type="match status" value="1"/>
</dbReference>
<name>U4LKK8_PYROM</name>
<evidence type="ECO:0000256" key="3">
    <source>
        <dbReference type="ARBA" id="ARBA00007251"/>
    </source>
</evidence>
<dbReference type="SUPFAM" id="SSF52374">
    <property type="entry name" value="Nucleotidylyl transferase"/>
    <property type="match status" value="1"/>
</dbReference>
<dbReference type="UniPathway" id="UPA00028">
    <property type="reaction ID" value="UER00005"/>
</dbReference>
<keyword evidence="8" id="KW-0396">Initiation factor</keyword>
<protein>
    <recommendedName>
        <fullName evidence="6">Pantoate--beta-alanine ligase</fullName>
        <ecNumber evidence="5">6.3.2.1</ecNumber>
    </recommendedName>
    <alternativeName>
        <fullName evidence="12">Pantoate-activating enzyme</fullName>
    </alternativeName>
    <alternativeName>
        <fullName evidence="11">Pantothenate synthetase</fullName>
    </alternativeName>
    <alternativeName>
        <fullName evidence="13">Translation initiation factor eIF2B subunit alpha</fullName>
    </alternativeName>
    <alternativeName>
        <fullName evidence="14">eIF2B GDP-GTP exchange factor subunit alpha</fullName>
    </alternativeName>
</protein>
<dbReference type="InterPro" id="IPR000649">
    <property type="entry name" value="IF-2B-related"/>
</dbReference>
<evidence type="ECO:0000256" key="14">
    <source>
        <dbReference type="ARBA" id="ARBA00044236"/>
    </source>
</evidence>
<evidence type="ECO:0000256" key="18">
    <source>
        <dbReference type="SAM" id="MobiDB-lite"/>
    </source>
</evidence>
<dbReference type="EC" id="6.3.2.1" evidence="5"/>
<evidence type="ECO:0000256" key="10">
    <source>
        <dbReference type="ARBA" id="ARBA00022917"/>
    </source>
</evidence>
<dbReference type="Pfam" id="PF01008">
    <property type="entry name" value="IF-2B"/>
    <property type="match status" value="1"/>
</dbReference>
<dbReference type="Gene3D" id="1.20.120.1070">
    <property type="entry name" value="Translation initiation factor eIF-2B, N-terminal domain"/>
    <property type="match status" value="1"/>
</dbReference>
<keyword evidence="7" id="KW-0963">Cytoplasm</keyword>
<evidence type="ECO:0000313" key="20">
    <source>
        <dbReference type="Proteomes" id="UP000018144"/>
    </source>
</evidence>
<evidence type="ECO:0000256" key="13">
    <source>
        <dbReference type="ARBA" id="ARBA00044208"/>
    </source>
</evidence>
<evidence type="ECO:0000256" key="11">
    <source>
        <dbReference type="ARBA" id="ARBA00029902"/>
    </source>
</evidence>
<evidence type="ECO:0000256" key="1">
    <source>
        <dbReference type="ARBA" id="ARBA00004514"/>
    </source>
</evidence>
<dbReference type="PANTHER" id="PTHR45860">
    <property type="entry name" value="TRANSLATION INITIATION FACTOR EIF-2B SUBUNIT ALPHA"/>
    <property type="match status" value="1"/>
</dbReference>
<evidence type="ECO:0000313" key="19">
    <source>
        <dbReference type="EMBL" id="CCX32473.1"/>
    </source>
</evidence>
<dbReference type="SUPFAM" id="SSF100950">
    <property type="entry name" value="NagB/RpiA/CoA transferase-like"/>
    <property type="match status" value="1"/>
</dbReference>
<evidence type="ECO:0000256" key="16">
    <source>
        <dbReference type="ARBA" id="ARBA00048258"/>
    </source>
</evidence>
<dbReference type="GO" id="GO:0003743">
    <property type="term" value="F:translation initiation factor activity"/>
    <property type="evidence" value="ECO:0007669"/>
    <property type="project" value="UniProtKB-KW"/>
</dbReference>
<dbReference type="AlphaFoldDB" id="U4LKK8"/>
<evidence type="ECO:0000256" key="12">
    <source>
        <dbReference type="ARBA" id="ARBA00032806"/>
    </source>
</evidence>
<evidence type="ECO:0000256" key="15">
    <source>
        <dbReference type="ARBA" id="ARBA00046432"/>
    </source>
</evidence>
<keyword evidence="10" id="KW-0648">Protein biosynthesis</keyword>
<reference evidence="19 20" key="1">
    <citation type="journal article" date="2013" name="PLoS Genet.">
        <title>The genome and development-dependent transcriptomes of Pyronema confluens: a window into fungal evolution.</title>
        <authorList>
            <person name="Traeger S."/>
            <person name="Altegoer F."/>
            <person name="Freitag M."/>
            <person name="Gabaldon T."/>
            <person name="Kempken F."/>
            <person name="Kumar A."/>
            <person name="Marcet-Houben M."/>
            <person name="Poggeler S."/>
            <person name="Stajich J.E."/>
            <person name="Nowrousian M."/>
        </authorList>
    </citation>
    <scope>NUCLEOTIDE SEQUENCE [LARGE SCALE GENOMIC DNA]</scope>
    <source>
        <strain evidence="20">CBS 100304</strain>
        <tissue evidence="19">Vegetative mycelium</tissue>
    </source>
</reference>
<organism evidence="19 20">
    <name type="scientific">Pyronema omphalodes (strain CBS 100304)</name>
    <name type="common">Pyronema confluens</name>
    <dbReference type="NCBI Taxonomy" id="1076935"/>
    <lineage>
        <taxon>Eukaryota</taxon>
        <taxon>Fungi</taxon>
        <taxon>Dikarya</taxon>
        <taxon>Ascomycota</taxon>
        <taxon>Pezizomycotina</taxon>
        <taxon>Pezizomycetes</taxon>
        <taxon>Pezizales</taxon>
        <taxon>Pyronemataceae</taxon>
        <taxon>Pyronema</taxon>
    </lineage>
</organism>
<comment type="pathway">
    <text evidence="2">Cofactor biosynthesis; (R)-pantothenate biosynthesis; (R)-pantothenate from (R)-pantoate and beta-alanine: step 1/1.</text>
</comment>
<accession>U4LKK8</accession>
<feature type="region of interest" description="Disordered" evidence="18">
    <location>
        <begin position="1"/>
        <end position="34"/>
    </location>
</feature>
<comment type="catalytic activity">
    <reaction evidence="16">
        <text>(R)-pantoate + beta-alanine + ATP = (R)-pantothenate + AMP + diphosphate + H(+)</text>
        <dbReference type="Rhea" id="RHEA:10912"/>
        <dbReference type="ChEBI" id="CHEBI:15378"/>
        <dbReference type="ChEBI" id="CHEBI:15980"/>
        <dbReference type="ChEBI" id="CHEBI:29032"/>
        <dbReference type="ChEBI" id="CHEBI:30616"/>
        <dbReference type="ChEBI" id="CHEBI:33019"/>
        <dbReference type="ChEBI" id="CHEBI:57966"/>
        <dbReference type="ChEBI" id="CHEBI:456215"/>
        <dbReference type="EC" id="6.3.2.1"/>
    </reaction>
</comment>
<evidence type="ECO:0000256" key="7">
    <source>
        <dbReference type="ARBA" id="ARBA00022490"/>
    </source>
</evidence>
<evidence type="ECO:0000256" key="4">
    <source>
        <dbReference type="ARBA" id="ARBA00009256"/>
    </source>
</evidence>
<dbReference type="Gene3D" id="3.40.50.10470">
    <property type="entry name" value="Translation initiation factor eif-2b, domain 2"/>
    <property type="match status" value="1"/>
</dbReference>
<dbReference type="PANTHER" id="PTHR45860:SF1">
    <property type="entry name" value="TRANSLATION INITIATION FACTOR EIF-2B SUBUNIT ALPHA"/>
    <property type="match status" value="1"/>
</dbReference>
<comment type="similarity">
    <text evidence="3 17">Belongs to the eIF-2B alpha/beta/delta subunits family.</text>
</comment>
<dbReference type="InterPro" id="IPR042176">
    <property type="entry name" value="Pantoate_ligase_C"/>
</dbReference>
<comment type="subunit">
    <text evidence="15">Component of the translation initiation factor 2B (eIF2B) complex which is a heterodecamer of two sets of five different subunits: alpha, beta, gamma, delta and epsilon. Subunits alpha, beta and delta comprise a regulatory subcomplex and subunits epsilon and gamma comprise a catalytic subcomplex. Within the complex, the hexameric regulatory complex resides at the center, with the two heterodimeric catalytic subcomplexes bound on opposite sides.</text>
</comment>
<evidence type="ECO:0000256" key="2">
    <source>
        <dbReference type="ARBA" id="ARBA00004990"/>
    </source>
</evidence>
<evidence type="ECO:0000256" key="9">
    <source>
        <dbReference type="ARBA" id="ARBA00022655"/>
    </source>
</evidence>
<dbReference type="GO" id="GO:0004592">
    <property type="term" value="F:pantoate-beta-alanine ligase activity"/>
    <property type="evidence" value="ECO:0007669"/>
    <property type="project" value="UniProtKB-EC"/>
</dbReference>
<feature type="compositionally biased region" description="Low complexity" evidence="18">
    <location>
        <begin position="1"/>
        <end position="32"/>
    </location>
</feature>
<evidence type="ECO:0000256" key="5">
    <source>
        <dbReference type="ARBA" id="ARBA00012219"/>
    </source>
</evidence>
<dbReference type="GO" id="GO:0005851">
    <property type="term" value="C:eukaryotic translation initiation factor 2B complex"/>
    <property type="evidence" value="ECO:0007669"/>
    <property type="project" value="TreeGrafter"/>
</dbReference>
<dbReference type="Pfam" id="PF02569">
    <property type="entry name" value="Pantoate_ligase"/>
    <property type="match status" value="1"/>
</dbReference>
<dbReference type="eggNOG" id="KOG1466">
    <property type="taxonomic scope" value="Eukaryota"/>
</dbReference>
<comment type="subcellular location">
    <subcellularLocation>
        <location evidence="1">Cytoplasm</location>
        <location evidence="1">Cytosol</location>
    </subcellularLocation>
</comment>
<dbReference type="NCBIfam" id="TIGR00018">
    <property type="entry name" value="panC"/>
    <property type="match status" value="1"/>
</dbReference>
<dbReference type="GO" id="GO:0015940">
    <property type="term" value="P:pantothenate biosynthetic process"/>
    <property type="evidence" value="ECO:0007669"/>
    <property type="project" value="UniProtKB-UniPathway"/>
</dbReference>
<dbReference type="HAMAP" id="MF_00158">
    <property type="entry name" value="PanC"/>
    <property type="match status" value="1"/>
</dbReference>